<dbReference type="EMBL" id="CP101655">
    <property type="protein sequence ID" value="WDR37035.1"/>
    <property type="molecule type" value="Genomic_DNA"/>
</dbReference>
<keyword evidence="1" id="KW-0732">Signal</keyword>
<dbReference type="RefSeq" id="WP_274658658.1">
    <property type="nucleotide sequence ID" value="NZ_CP101655.1"/>
</dbReference>
<organism evidence="2 3">
    <name type="scientific">Pseudomonas serboccidentalis</name>
    <dbReference type="NCBI Taxonomy" id="2964670"/>
    <lineage>
        <taxon>Bacteria</taxon>
        <taxon>Pseudomonadati</taxon>
        <taxon>Pseudomonadota</taxon>
        <taxon>Gammaproteobacteria</taxon>
        <taxon>Pseudomonadales</taxon>
        <taxon>Pseudomonadaceae</taxon>
        <taxon>Pseudomonas</taxon>
    </lineage>
</organism>
<proteinExistence type="predicted"/>
<sequence length="95" mass="10295">MKKRGLQAALFFACQTAFASKLVPTLFDNGPSAGMQSPVGASLLAKRPVQAAQNLDLYPVSCPALSPFNLSLTTMLKTLDRISRYFKANFSALIR</sequence>
<feature type="signal peptide" evidence="1">
    <location>
        <begin position="1"/>
        <end position="19"/>
    </location>
</feature>
<protein>
    <submittedName>
        <fullName evidence="2">Uncharacterized protein</fullName>
    </submittedName>
</protein>
<name>A0ABY7ZBH1_9PSED</name>
<dbReference type="Proteomes" id="UP001222282">
    <property type="component" value="Chromosome"/>
</dbReference>
<evidence type="ECO:0000256" key="1">
    <source>
        <dbReference type="SAM" id="SignalP"/>
    </source>
</evidence>
<evidence type="ECO:0000313" key="2">
    <source>
        <dbReference type="EMBL" id="WDR37035.1"/>
    </source>
</evidence>
<keyword evidence="3" id="KW-1185">Reference proteome</keyword>
<gene>
    <name evidence="2" type="ORF">NN484_04705</name>
</gene>
<evidence type="ECO:0000313" key="3">
    <source>
        <dbReference type="Proteomes" id="UP001222282"/>
    </source>
</evidence>
<feature type="chain" id="PRO_5047037829" evidence="1">
    <location>
        <begin position="20"/>
        <end position="95"/>
    </location>
</feature>
<reference evidence="2 3" key="1">
    <citation type="submission" date="2022-07" db="EMBL/GenBank/DDBJ databases">
        <authorList>
            <person name="Abrouk D."/>
            <person name="Moenne-Loccoz Y."/>
            <person name="Todorovic I."/>
            <person name="Raicevic V."/>
            <person name="Jovicic-Petrovic J."/>
        </authorList>
    </citation>
    <scope>NUCLEOTIDE SEQUENCE [LARGE SCALE GENOMIC DNA]</scope>
    <source>
        <strain evidence="3">IT-P374</strain>
    </source>
</reference>
<accession>A0ABY7ZBH1</accession>